<keyword evidence="3" id="KW-1185">Reference proteome</keyword>
<evidence type="ECO:0000313" key="3">
    <source>
        <dbReference type="Proteomes" id="UP000008840"/>
    </source>
</evidence>
<feature type="region of interest" description="Disordered" evidence="1">
    <location>
        <begin position="179"/>
        <end position="198"/>
    </location>
</feature>
<gene>
    <name evidence="2" type="ordered locus">Smlt3990</name>
</gene>
<dbReference type="Proteomes" id="UP000008840">
    <property type="component" value="Chromosome"/>
</dbReference>
<name>B2FTY3_STRMK</name>
<dbReference type="HOGENOM" id="CLU_860301_0_0_6"/>
<feature type="region of interest" description="Disordered" evidence="1">
    <location>
        <begin position="123"/>
        <end position="164"/>
    </location>
</feature>
<organism evidence="2 3">
    <name type="scientific">Stenotrophomonas maltophilia (strain K279a)</name>
    <dbReference type="NCBI Taxonomy" id="522373"/>
    <lineage>
        <taxon>Bacteria</taxon>
        <taxon>Pseudomonadati</taxon>
        <taxon>Pseudomonadota</taxon>
        <taxon>Gammaproteobacteria</taxon>
        <taxon>Lysobacterales</taxon>
        <taxon>Lysobacteraceae</taxon>
        <taxon>Stenotrophomonas</taxon>
        <taxon>Stenotrophomonas maltophilia group</taxon>
    </lineage>
</organism>
<accession>B2FTY3</accession>
<feature type="compositionally biased region" description="Low complexity" evidence="1">
    <location>
        <begin position="136"/>
        <end position="147"/>
    </location>
</feature>
<proteinExistence type="predicted"/>
<feature type="region of interest" description="Disordered" evidence="1">
    <location>
        <begin position="259"/>
        <end position="323"/>
    </location>
</feature>
<feature type="compositionally biased region" description="Low complexity" evidence="1">
    <location>
        <begin position="267"/>
        <end position="276"/>
    </location>
</feature>
<dbReference type="KEGG" id="sml:Smlt3990"/>
<sequence>MHHRAARTWRQLGGDSATAVRDPAGRPQAGAYRAPVAGVHPRRHPAADPALPHRCSQHPRPTQWPLPQRHRAAVCRSAGGRTHAVERGASRARPGDGATAVDRSWRGAAPVAAIAAGRSLQRSAAGPGLAGTDLVPAGPRQPAAAAGTEPGRTDPRPHRRRTGPRLAIARCGRTVRVERRDTAPPSCRRGHQPAPAAHRGTAGAWHAAALHDGPAVEDRGSARGLPVCGEFQQALRRAVRTGSHRHLRGFGRACSPAPAQCNGNGNGQSQSQSQSGIPWDGGAVWVGRTRRKPIHGGSMAPSMAPTVLPTHTAPPLTDLRDCW</sequence>
<feature type="region of interest" description="Disordered" evidence="1">
    <location>
        <begin position="80"/>
        <end position="101"/>
    </location>
</feature>
<dbReference type="EMBL" id="AM743169">
    <property type="protein sequence ID" value="CAQ47389.1"/>
    <property type="molecule type" value="Genomic_DNA"/>
</dbReference>
<feature type="region of interest" description="Disordered" evidence="1">
    <location>
        <begin position="1"/>
        <end position="68"/>
    </location>
</feature>
<evidence type="ECO:0000256" key="1">
    <source>
        <dbReference type="SAM" id="MobiDB-lite"/>
    </source>
</evidence>
<protein>
    <submittedName>
        <fullName evidence="2">Uncharacterized protein</fullName>
    </submittedName>
</protein>
<dbReference type="EnsemblBacteria" id="CAQ47389">
    <property type="protein sequence ID" value="CAQ47389"/>
    <property type="gene ID" value="Smlt3990"/>
</dbReference>
<reference evidence="2 3" key="1">
    <citation type="journal article" date="2008" name="Genome Biol.">
        <title>The complete genome, comparative and functional analysis of Stenotrophomonas maltophilia reveals an organism heavily shielded by drug resistance determinants.</title>
        <authorList>
            <person name="Crossman L.C."/>
            <person name="Gould V.C."/>
            <person name="Dow J.M."/>
            <person name="Vernikos G.S."/>
            <person name="Okazaki A."/>
            <person name="Sebaihia M."/>
            <person name="Saunders D."/>
            <person name="Arrowsmith C."/>
            <person name="Carver T."/>
            <person name="Peters N."/>
            <person name="Adlem E."/>
            <person name="Kerhornou A."/>
            <person name="Lord A."/>
            <person name="Murphy L."/>
            <person name="Seeger K."/>
            <person name="Squares R."/>
            <person name="Rutter S."/>
            <person name="Quail M.A."/>
            <person name="Rajandream M.A."/>
            <person name="Harris D."/>
            <person name="Churcher C."/>
            <person name="Bentley S.D."/>
            <person name="Parkhill J."/>
            <person name="Thomson N.R."/>
            <person name="Avison M.B."/>
        </authorList>
    </citation>
    <scope>NUCLEOTIDE SEQUENCE [LARGE SCALE GENOMIC DNA]</scope>
    <source>
        <strain evidence="2 3">K279a</strain>
    </source>
</reference>
<dbReference type="AlphaFoldDB" id="B2FTY3"/>
<evidence type="ECO:0000313" key="2">
    <source>
        <dbReference type="EMBL" id="CAQ47389.1"/>
    </source>
</evidence>